<dbReference type="InterPro" id="IPR050707">
    <property type="entry name" value="HTH_MetabolicPath_Reg"/>
</dbReference>
<keyword evidence="1" id="KW-0805">Transcription regulation</keyword>
<dbReference type="InterPro" id="IPR029016">
    <property type="entry name" value="GAF-like_dom_sf"/>
</dbReference>
<dbReference type="Gene3D" id="1.10.10.10">
    <property type="entry name" value="Winged helix-like DNA-binding domain superfamily/Winged helix DNA-binding domain"/>
    <property type="match status" value="1"/>
</dbReference>
<comment type="caution">
    <text evidence="6">The sequence shown here is derived from an EMBL/GenBank/DDBJ whole genome shotgun (WGS) entry which is preliminary data.</text>
</comment>
<dbReference type="InterPro" id="IPR036388">
    <property type="entry name" value="WH-like_DNA-bd_sf"/>
</dbReference>
<sequence length="267" mass="29458">MEMQRSGSDKSTLSSVTNALLLLSYFEKHESISVSEAARLLNVAPSSAHRSLSTLKDFGFIRQQDSGRRYEAGHRLLEIALGALSQISLRDIARPYLEELSHSIPAQIWLIKLDSNHAYSFDMHLTTGIALAKPDVISSQPPHTLAAGKLLLSRLSNAQIDKLYPAEQLATSTERSISHKAELLHELELIRKYDYAVQIRENLPFSGAVAVPLLGGTDELLGALAVSGPAEDFDPDSRRERVLLARQASRAITQDIRNRLRGKPGML</sequence>
<protein>
    <submittedName>
        <fullName evidence="6">IclR family transcriptional regulator</fullName>
    </submittedName>
</protein>
<dbReference type="InterPro" id="IPR014757">
    <property type="entry name" value="Tscrpt_reg_IclR_C"/>
</dbReference>
<dbReference type="SMART" id="SM00346">
    <property type="entry name" value="HTH_ICLR"/>
    <property type="match status" value="1"/>
</dbReference>
<dbReference type="PANTHER" id="PTHR30136">
    <property type="entry name" value="HELIX-TURN-HELIX TRANSCRIPTIONAL REGULATOR, ICLR FAMILY"/>
    <property type="match status" value="1"/>
</dbReference>
<keyword evidence="3" id="KW-0804">Transcription</keyword>
<organism evidence="6 7">
    <name type="scientific">Nocardia jiangxiensis</name>
    <dbReference type="NCBI Taxonomy" id="282685"/>
    <lineage>
        <taxon>Bacteria</taxon>
        <taxon>Bacillati</taxon>
        <taxon>Actinomycetota</taxon>
        <taxon>Actinomycetes</taxon>
        <taxon>Mycobacteriales</taxon>
        <taxon>Nocardiaceae</taxon>
        <taxon>Nocardia</taxon>
    </lineage>
</organism>
<dbReference type="SUPFAM" id="SSF55781">
    <property type="entry name" value="GAF domain-like"/>
    <property type="match status" value="1"/>
</dbReference>
<dbReference type="Proteomes" id="UP001601992">
    <property type="component" value="Unassembled WGS sequence"/>
</dbReference>
<keyword evidence="7" id="KW-1185">Reference proteome</keyword>
<evidence type="ECO:0000259" key="5">
    <source>
        <dbReference type="PROSITE" id="PS51078"/>
    </source>
</evidence>
<feature type="domain" description="HTH iclR-type" evidence="4">
    <location>
        <begin position="13"/>
        <end position="74"/>
    </location>
</feature>
<feature type="domain" description="IclR-ED" evidence="5">
    <location>
        <begin position="75"/>
        <end position="258"/>
    </location>
</feature>
<dbReference type="Pfam" id="PF09339">
    <property type="entry name" value="HTH_IclR"/>
    <property type="match status" value="1"/>
</dbReference>
<accession>A0ABW6SE09</accession>
<dbReference type="InterPro" id="IPR005471">
    <property type="entry name" value="Tscrpt_reg_IclR_N"/>
</dbReference>
<evidence type="ECO:0000313" key="7">
    <source>
        <dbReference type="Proteomes" id="UP001601992"/>
    </source>
</evidence>
<evidence type="ECO:0000259" key="4">
    <source>
        <dbReference type="PROSITE" id="PS51077"/>
    </source>
</evidence>
<dbReference type="InterPro" id="IPR036390">
    <property type="entry name" value="WH_DNA-bd_sf"/>
</dbReference>
<evidence type="ECO:0000256" key="2">
    <source>
        <dbReference type="ARBA" id="ARBA00023125"/>
    </source>
</evidence>
<dbReference type="Gene3D" id="3.30.450.40">
    <property type="match status" value="1"/>
</dbReference>
<keyword evidence="2" id="KW-0238">DNA-binding</keyword>
<dbReference type="PROSITE" id="PS51077">
    <property type="entry name" value="HTH_ICLR"/>
    <property type="match status" value="1"/>
</dbReference>
<gene>
    <name evidence="6" type="ORF">ACFYXQ_39210</name>
</gene>
<evidence type="ECO:0000256" key="3">
    <source>
        <dbReference type="ARBA" id="ARBA00023163"/>
    </source>
</evidence>
<name>A0ABW6SE09_9NOCA</name>
<dbReference type="SUPFAM" id="SSF46785">
    <property type="entry name" value="Winged helix' DNA-binding domain"/>
    <property type="match status" value="1"/>
</dbReference>
<evidence type="ECO:0000256" key="1">
    <source>
        <dbReference type="ARBA" id="ARBA00023015"/>
    </source>
</evidence>
<dbReference type="RefSeq" id="WP_387406579.1">
    <property type="nucleotide sequence ID" value="NZ_JBIAQY010000021.1"/>
</dbReference>
<dbReference type="PROSITE" id="PS51078">
    <property type="entry name" value="ICLR_ED"/>
    <property type="match status" value="1"/>
</dbReference>
<evidence type="ECO:0000313" key="6">
    <source>
        <dbReference type="EMBL" id="MFF3573803.1"/>
    </source>
</evidence>
<reference evidence="6 7" key="1">
    <citation type="submission" date="2024-10" db="EMBL/GenBank/DDBJ databases">
        <title>The Natural Products Discovery Center: Release of the First 8490 Sequenced Strains for Exploring Actinobacteria Biosynthetic Diversity.</title>
        <authorList>
            <person name="Kalkreuter E."/>
            <person name="Kautsar S.A."/>
            <person name="Yang D."/>
            <person name="Bader C.D."/>
            <person name="Teijaro C.N."/>
            <person name="Fluegel L."/>
            <person name="Davis C.M."/>
            <person name="Simpson J.R."/>
            <person name="Lauterbach L."/>
            <person name="Steele A.D."/>
            <person name="Gui C."/>
            <person name="Meng S."/>
            <person name="Li G."/>
            <person name="Viehrig K."/>
            <person name="Ye F."/>
            <person name="Su P."/>
            <person name="Kiefer A.F."/>
            <person name="Nichols A."/>
            <person name="Cepeda A.J."/>
            <person name="Yan W."/>
            <person name="Fan B."/>
            <person name="Jiang Y."/>
            <person name="Adhikari A."/>
            <person name="Zheng C.-J."/>
            <person name="Schuster L."/>
            <person name="Cowan T.M."/>
            <person name="Smanski M.J."/>
            <person name="Chevrette M.G."/>
            <person name="De Carvalho L.P.S."/>
            <person name="Shen B."/>
        </authorList>
    </citation>
    <scope>NUCLEOTIDE SEQUENCE [LARGE SCALE GENOMIC DNA]</scope>
    <source>
        <strain evidence="6 7">NPDC002593</strain>
    </source>
</reference>
<dbReference type="EMBL" id="JBIAQY010000021">
    <property type="protein sequence ID" value="MFF3573803.1"/>
    <property type="molecule type" value="Genomic_DNA"/>
</dbReference>
<proteinExistence type="predicted"/>
<dbReference type="PANTHER" id="PTHR30136:SF35">
    <property type="entry name" value="HTH-TYPE TRANSCRIPTIONAL REGULATOR RV1719"/>
    <property type="match status" value="1"/>
</dbReference>
<dbReference type="Pfam" id="PF01614">
    <property type="entry name" value="IclR_C"/>
    <property type="match status" value="1"/>
</dbReference>